<dbReference type="InterPro" id="IPR036249">
    <property type="entry name" value="Thioredoxin-like_sf"/>
</dbReference>
<evidence type="ECO:0000256" key="5">
    <source>
        <dbReference type="ARBA" id="ARBA00023004"/>
    </source>
</evidence>
<accession>A0A8D1K3X1</accession>
<evidence type="ECO:0000313" key="8">
    <source>
        <dbReference type="Ensembl" id="ENSSSCP00050005019.1"/>
    </source>
</evidence>
<keyword evidence="3" id="KW-0479">Metal-binding</keyword>
<evidence type="ECO:0000259" key="7">
    <source>
        <dbReference type="PROSITE" id="PS51352"/>
    </source>
</evidence>
<name>A0A8D1K3X1_PIG</name>
<dbReference type="Pfam" id="PF00085">
    <property type="entry name" value="Thioredoxin"/>
    <property type="match status" value="1"/>
</dbReference>
<keyword evidence="6" id="KW-0411">Iron-sulfur</keyword>
<dbReference type="PROSITE" id="PS51354">
    <property type="entry name" value="GLUTAREDOXIN_2"/>
    <property type="match status" value="1"/>
</dbReference>
<sequence>MAAGAAEAAAAVVEVGSAGQFEELLRLRAKSLLVVHFWAPWAPQCAQMNDVMAELAKEHPQVSFVKLEAEAVPEVSEKYGISSVPTFLFFKNSQSIDRLDGAHAPELTKKVQRHASSSSFPSGGSEHLKEDLSLRLKKLTHAAPCMLFMKGTPQEPRCGFSKQMVEILNKHNIQFSSFDIFSDEEVRQGLKTYSNWPTYPQLYVSGELIGGLDIIKELEASKELDTICPKAPKLEERLKVLTNKASVMLFMKGNKQVKNSKMVLFVISFDVNVCNKGTLISFFQALANEAVVLSGSYPGLNWCLWRSNKVIYILLDFIINISVGCISFCCQTLSADVVSTVDRGLALLAAVAPGACRLALRVPSSRSFAALDLPLGVSTWERNRGASWLLRTYWVNSLAVFVCNAIGLLALIDASYVACASF</sequence>
<keyword evidence="2" id="KW-0963">Cytoplasm</keyword>
<dbReference type="SUPFAM" id="SSF52833">
    <property type="entry name" value="Thioredoxin-like"/>
    <property type="match status" value="2"/>
</dbReference>
<proteinExistence type="predicted"/>
<dbReference type="GO" id="GO:0005829">
    <property type="term" value="C:cytosol"/>
    <property type="evidence" value="ECO:0007669"/>
    <property type="project" value="UniProtKB-SubCell"/>
</dbReference>
<dbReference type="FunFam" id="3.40.30.10:FF:000165">
    <property type="entry name" value="glutaredoxin-3 isoform X1"/>
    <property type="match status" value="1"/>
</dbReference>
<feature type="domain" description="Thioredoxin" evidence="7">
    <location>
        <begin position="1"/>
        <end position="116"/>
    </location>
</feature>
<evidence type="ECO:0000256" key="1">
    <source>
        <dbReference type="ARBA" id="ARBA00004514"/>
    </source>
</evidence>
<keyword evidence="5" id="KW-0408">Iron</keyword>
<dbReference type="CDD" id="cd03028">
    <property type="entry name" value="GRX_PICOT_like"/>
    <property type="match status" value="1"/>
</dbReference>
<dbReference type="InterPro" id="IPR002109">
    <property type="entry name" value="Glutaredoxin"/>
</dbReference>
<dbReference type="CDD" id="cd02984">
    <property type="entry name" value="TRX_PICOT"/>
    <property type="match status" value="1"/>
</dbReference>
<dbReference type="Gene3D" id="3.40.30.10">
    <property type="entry name" value="Glutaredoxin"/>
    <property type="match status" value="2"/>
</dbReference>
<dbReference type="InterPro" id="IPR004480">
    <property type="entry name" value="Monothiol_GRX-rel"/>
</dbReference>
<evidence type="ECO:0000256" key="6">
    <source>
        <dbReference type="ARBA" id="ARBA00023014"/>
    </source>
</evidence>
<dbReference type="PANTHER" id="PTHR10293:SF73">
    <property type="entry name" value="GLUTAREDOXIN-3"/>
    <property type="match status" value="1"/>
</dbReference>
<evidence type="ECO:0000256" key="3">
    <source>
        <dbReference type="ARBA" id="ARBA00022723"/>
    </source>
</evidence>
<dbReference type="PANTHER" id="PTHR10293">
    <property type="entry name" value="GLUTAREDOXIN FAMILY MEMBER"/>
    <property type="match status" value="1"/>
</dbReference>
<protein>
    <recommendedName>
        <fullName evidence="7">Thioredoxin domain-containing protein</fullName>
    </recommendedName>
</protein>
<evidence type="ECO:0000256" key="4">
    <source>
        <dbReference type="ARBA" id="ARBA00022737"/>
    </source>
</evidence>
<dbReference type="PROSITE" id="PS51352">
    <property type="entry name" value="THIOREDOXIN_2"/>
    <property type="match status" value="1"/>
</dbReference>
<dbReference type="Ensembl" id="ENSSSCT00050011949.1">
    <property type="protein sequence ID" value="ENSSSCP00050005019.1"/>
    <property type="gene ID" value="ENSSSCG00050008835.1"/>
</dbReference>
<dbReference type="InterPro" id="IPR033658">
    <property type="entry name" value="GRX_PICOT-like"/>
</dbReference>
<evidence type="ECO:0000313" key="9">
    <source>
        <dbReference type="Proteomes" id="UP000694571"/>
    </source>
</evidence>
<organism evidence="8 9">
    <name type="scientific">Sus scrofa</name>
    <name type="common">Pig</name>
    <dbReference type="NCBI Taxonomy" id="9823"/>
    <lineage>
        <taxon>Eukaryota</taxon>
        <taxon>Metazoa</taxon>
        <taxon>Chordata</taxon>
        <taxon>Craniata</taxon>
        <taxon>Vertebrata</taxon>
        <taxon>Euteleostomi</taxon>
        <taxon>Mammalia</taxon>
        <taxon>Eutheria</taxon>
        <taxon>Laurasiatheria</taxon>
        <taxon>Artiodactyla</taxon>
        <taxon>Suina</taxon>
        <taxon>Suidae</taxon>
        <taxon>Sus</taxon>
    </lineage>
</organism>
<keyword evidence="4" id="KW-0677">Repeat</keyword>
<dbReference type="GO" id="GO:0051536">
    <property type="term" value="F:iron-sulfur cluster binding"/>
    <property type="evidence" value="ECO:0007669"/>
    <property type="project" value="UniProtKB-KW"/>
</dbReference>
<dbReference type="GO" id="GO:0046872">
    <property type="term" value="F:metal ion binding"/>
    <property type="evidence" value="ECO:0007669"/>
    <property type="project" value="UniProtKB-KW"/>
</dbReference>
<evidence type="ECO:0000256" key="2">
    <source>
        <dbReference type="ARBA" id="ARBA00022490"/>
    </source>
</evidence>
<dbReference type="AlphaFoldDB" id="A0A8D1K3X1"/>
<dbReference type="Pfam" id="PF00462">
    <property type="entry name" value="Glutaredoxin"/>
    <property type="match status" value="1"/>
</dbReference>
<reference evidence="8" key="1">
    <citation type="submission" date="2025-08" db="UniProtKB">
        <authorList>
            <consortium name="Ensembl"/>
        </authorList>
    </citation>
    <scope>IDENTIFICATION</scope>
</reference>
<dbReference type="Proteomes" id="UP000694571">
    <property type="component" value="Unplaced"/>
</dbReference>
<dbReference type="FunFam" id="3.40.30.10:FF:000012">
    <property type="entry name" value="Monothiol glutaredoxin"/>
    <property type="match status" value="1"/>
</dbReference>
<dbReference type="InterPro" id="IPR013766">
    <property type="entry name" value="Thioredoxin_domain"/>
</dbReference>
<comment type="subcellular location">
    <subcellularLocation>
        <location evidence="1">Cytoplasm</location>
        <location evidence="1">Cytosol</location>
    </subcellularLocation>
</comment>